<dbReference type="InterPro" id="IPR035940">
    <property type="entry name" value="CAP_sf"/>
</dbReference>
<feature type="chain" id="PRO_5037041686" evidence="1">
    <location>
        <begin position="21"/>
        <end position="411"/>
    </location>
</feature>
<evidence type="ECO:0000259" key="2">
    <source>
        <dbReference type="Pfam" id="PF00188"/>
    </source>
</evidence>
<evidence type="ECO:0000256" key="1">
    <source>
        <dbReference type="SAM" id="SignalP"/>
    </source>
</evidence>
<sequence>MSRTCHLIFVFVSLISIILGQSSTTCSNSNLLMTPALRQQVLDYYNEVRSTLENGQLLLNTGKYALQAESLPDLTWDCEIEEKIYNWLEETCDLPGADSISNVNNMTWIYSRRNNDNADTLVSEMLAGQPYLTGVYEYFYPQLGRHNLYLLPETTYLMNHIVALSDKAQHIGCAIQHCSMSEKNIYGMNFPAYINNRIYCQISLSENLEFGDSIYKVSPSANYIPPTQDVICQNMGGMRIEEREAILQKINEARNQISQEMYQLPNGNKALKPLQPLSPLLWSCEDESALMIEKVDTCSNPVIDAEKEFEKIVPGTVANMNNGDFMTMWTQFFSEVFTANPNFNFLSQSTAYPTHYPAAFALSETAESIACFKKVCSSNSPPLPGSIPAATFYHICRSKPSIQIGTDLYQV</sequence>
<name>A0A914QUD1_9BILA</name>
<keyword evidence="3" id="KW-1185">Reference proteome</keyword>
<dbReference type="WBParaSite" id="PDA_v2.g7579.t1">
    <property type="protein sequence ID" value="PDA_v2.g7579.t1"/>
    <property type="gene ID" value="PDA_v2.g7579"/>
</dbReference>
<evidence type="ECO:0000313" key="3">
    <source>
        <dbReference type="Proteomes" id="UP000887578"/>
    </source>
</evidence>
<evidence type="ECO:0000313" key="4">
    <source>
        <dbReference type="WBParaSite" id="PDA_v2.g7579.t1"/>
    </source>
</evidence>
<reference evidence="4" key="1">
    <citation type="submission" date="2022-11" db="UniProtKB">
        <authorList>
            <consortium name="WormBaseParasite"/>
        </authorList>
    </citation>
    <scope>IDENTIFICATION</scope>
</reference>
<protein>
    <submittedName>
        <fullName evidence="4">SCP domain-containing protein</fullName>
    </submittedName>
</protein>
<dbReference type="Gene3D" id="3.40.33.10">
    <property type="entry name" value="CAP"/>
    <property type="match status" value="2"/>
</dbReference>
<dbReference type="Proteomes" id="UP000887578">
    <property type="component" value="Unplaced"/>
</dbReference>
<dbReference type="SUPFAM" id="SSF55797">
    <property type="entry name" value="PR-1-like"/>
    <property type="match status" value="1"/>
</dbReference>
<dbReference type="AlphaFoldDB" id="A0A914QUD1"/>
<proteinExistence type="predicted"/>
<feature type="domain" description="SCP" evidence="2">
    <location>
        <begin position="42"/>
        <end position="186"/>
    </location>
</feature>
<dbReference type="InterPro" id="IPR014044">
    <property type="entry name" value="CAP_dom"/>
</dbReference>
<dbReference type="Pfam" id="PF00188">
    <property type="entry name" value="CAP"/>
    <property type="match status" value="1"/>
</dbReference>
<organism evidence="3 4">
    <name type="scientific">Panagrolaimus davidi</name>
    <dbReference type="NCBI Taxonomy" id="227884"/>
    <lineage>
        <taxon>Eukaryota</taxon>
        <taxon>Metazoa</taxon>
        <taxon>Ecdysozoa</taxon>
        <taxon>Nematoda</taxon>
        <taxon>Chromadorea</taxon>
        <taxon>Rhabditida</taxon>
        <taxon>Tylenchina</taxon>
        <taxon>Panagrolaimomorpha</taxon>
        <taxon>Panagrolaimoidea</taxon>
        <taxon>Panagrolaimidae</taxon>
        <taxon>Panagrolaimus</taxon>
    </lineage>
</organism>
<keyword evidence="1" id="KW-0732">Signal</keyword>
<accession>A0A914QUD1</accession>
<feature type="signal peptide" evidence="1">
    <location>
        <begin position="1"/>
        <end position="20"/>
    </location>
</feature>